<organism evidence="2 3">
    <name type="scientific">Botrytis paeoniae</name>
    <dbReference type="NCBI Taxonomy" id="278948"/>
    <lineage>
        <taxon>Eukaryota</taxon>
        <taxon>Fungi</taxon>
        <taxon>Dikarya</taxon>
        <taxon>Ascomycota</taxon>
        <taxon>Pezizomycotina</taxon>
        <taxon>Leotiomycetes</taxon>
        <taxon>Helotiales</taxon>
        <taxon>Sclerotiniaceae</taxon>
        <taxon>Botrytis</taxon>
    </lineage>
</organism>
<evidence type="ECO:0000313" key="2">
    <source>
        <dbReference type="EMBL" id="TGO24845.1"/>
    </source>
</evidence>
<proteinExistence type="predicted"/>
<name>A0A4Z1FK61_9HELO</name>
<gene>
    <name evidence="2" type="ORF">BPAE_0093g00060</name>
</gene>
<evidence type="ECO:0000256" key="1">
    <source>
        <dbReference type="SAM" id="MobiDB-lite"/>
    </source>
</evidence>
<protein>
    <submittedName>
        <fullName evidence="2">Uncharacterized protein</fullName>
    </submittedName>
</protein>
<feature type="region of interest" description="Disordered" evidence="1">
    <location>
        <begin position="75"/>
        <end position="103"/>
    </location>
</feature>
<accession>A0A4Z1FK61</accession>
<sequence>MNCEFTILPNNEPAHTIKLERALGEHMTTNQETMVRQEDRLGTFISEQESKIDSGEAYESAYALDRDPEYYPTYGPANCPASNPLQRQPPYPQTNATQRTSENGVHNPAASIVVIILTNPHSKRDIPKTLAAITVEKLTVNPCVPKAHPKYLAATAVQELAVDSTLTSSIAEHLAPRVAPAQVHYPAF</sequence>
<dbReference type="EMBL" id="PQXI01000093">
    <property type="protein sequence ID" value="TGO24845.1"/>
    <property type="molecule type" value="Genomic_DNA"/>
</dbReference>
<reference evidence="2 3" key="1">
    <citation type="submission" date="2017-12" db="EMBL/GenBank/DDBJ databases">
        <title>Comparative genomics of Botrytis spp.</title>
        <authorList>
            <person name="Valero-Jimenez C.A."/>
            <person name="Tapia P."/>
            <person name="Veloso J."/>
            <person name="Silva-Moreno E."/>
            <person name="Staats M."/>
            <person name="Valdes J.H."/>
            <person name="Van Kan J.A.L."/>
        </authorList>
    </citation>
    <scope>NUCLEOTIDE SEQUENCE [LARGE SCALE GENOMIC DNA]</scope>
    <source>
        <strain evidence="2 3">Bp0003</strain>
    </source>
</reference>
<comment type="caution">
    <text evidence="2">The sequence shown here is derived from an EMBL/GenBank/DDBJ whole genome shotgun (WGS) entry which is preliminary data.</text>
</comment>
<keyword evidence="3" id="KW-1185">Reference proteome</keyword>
<dbReference type="Proteomes" id="UP000297910">
    <property type="component" value="Unassembled WGS sequence"/>
</dbReference>
<evidence type="ECO:0000313" key="3">
    <source>
        <dbReference type="Proteomes" id="UP000297910"/>
    </source>
</evidence>
<feature type="compositionally biased region" description="Polar residues" evidence="1">
    <location>
        <begin position="93"/>
        <end position="103"/>
    </location>
</feature>
<dbReference type="AlphaFoldDB" id="A0A4Z1FK61"/>